<protein>
    <submittedName>
        <fullName evidence="1">PqqD family protein</fullName>
    </submittedName>
</protein>
<sequence>MYKIKEGLQLRKIGSHYMIVEACNGQVNMSNVYSLNDTAALIWQHIGKGCADSGELAAAVCEAYAVDMADALRDVERQLAEWKAFGLIE</sequence>
<accession>A0A9D9NJK2</accession>
<reference evidence="1" key="1">
    <citation type="submission" date="2020-10" db="EMBL/GenBank/DDBJ databases">
        <authorList>
            <person name="Gilroy R."/>
        </authorList>
    </citation>
    <scope>NUCLEOTIDE SEQUENCE</scope>
    <source>
        <strain evidence="1">6919</strain>
    </source>
</reference>
<evidence type="ECO:0000313" key="2">
    <source>
        <dbReference type="Proteomes" id="UP000823598"/>
    </source>
</evidence>
<dbReference type="Proteomes" id="UP000823598">
    <property type="component" value="Unassembled WGS sequence"/>
</dbReference>
<organism evidence="1 2">
    <name type="scientific">Candidatus Limisoma faecipullorum</name>
    <dbReference type="NCBI Taxonomy" id="2840854"/>
    <lineage>
        <taxon>Bacteria</taxon>
        <taxon>Pseudomonadati</taxon>
        <taxon>Bacteroidota</taxon>
        <taxon>Bacteroidia</taxon>
        <taxon>Bacteroidales</taxon>
        <taxon>Candidatus Limisoma</taxon>
    </lineage>
</organism>
<dbReference type="InterPro" id="IPR041881">
    <property type="entry name" value="PqqD_sf"/>
</dbReference>
<dbReference type="InterPro" id="IPR008792">
    <property type="entry name" value="PQQD"/>
</dbReference>
<proteinExistence type="predicted"/>
<evidence type="ECO:0000313" key="1">
    <source>
        <dbReference type="EMBL" id="MBO8476269.1"/>
    </source>
</evidence>
<gene>
    <name evidence="1" type="ORF">IAB88_04685</name>
</gene>
<name>A0A9D9NJK2_9BACT</name>
<comment type="caution">
    <text evidence="1">The sequence shown here is derived from an EMBL/GenBank/DDBJ whole genome shotgun (WGS) entry which is preliminary data.</text>
</comment>
<dbReference type="Gene3D" id="1.10.10.1150">
    <property type="entry name" value="Coenzyme PQQ synthesis protein D (PqqD)"/>
    <property type="match status" value="1"/>
</dbReference>
<dbReference type="EMBL" id="JADIMC010000054">
    <property type="protein sequence ID" value="MBO8476269.1"/>
    <property type="molecule type" value="Genomic_DNA"/>
</dbReference>
<dbReference type="AlphaFoldDB" id="A0A9D9NJK2"/>
<reference evidence="1" key="2">
    <citation type="journal article" date="2021" name="PeerJ">
        <title>Extensive microbial diversity within the chicken gut microbiome revealed by metagenomics and culture.</title>
        <authorList>
            <person name="Gilroy R."/>
            <person name="Ravi A."/>
            <person name="Getino M."/>
            <person name="Pursley I."/>
            <person name="Horton D.L."/>
            <person name="Alikhan N.F."/>
            <person name="Baker D."/>
            <person name="Gharbi K."/>
            <person name="Hall N."/>
            <person name="Watson M."/>
            <person name="Adriaenssens E.M."/>
            <person name="Foster-Nyarko E."/>
            <person name="Jarju S."/>
            <person name="Secka A."/>
            <person name="Antonio M."/>
            <person name="Oren A."/>
            <person name="Chaudhuri R.R."/>
            <person name="La Ragione R."/>
            <person name="Hildebrand F."/>
            <person name="Pallen M.J."/>
        </authorList>
    </citation>
    <scope>NUCLEOTIDE SEQUENCE</scope>
    <source>
        <strain evidence="1">6919</strain>
    </source>
</reference>
<dbReference type="Pfam" id="PF05402">
    <property type="entry name" value="PqqD"/>
    <property type="match status" value="1"/>
</dbReference>